<name>A0A0E3NE91_METTE</name>
<dbReference type="Pfam" id="PF00903">
    <property type="entry name" value="Glyoxalase"/>
    <property type="match status" value="1"/>
</dbReference>
<organism evidence="2 3">
    <name type="scientific">Methanosarcina thermophila CHTI-55</name>
    <dbReference type="NCBI Taxonomy" id="1434121"/>
    <lineage>
        <taxon>Archaea</taxon>
        <taxon>Methanobacteriati</taxon>
        <taxon>Methanobacteriota</taxon>
        <taxon>Stenosarchaea group</taxon>
        <taxon>Methanomicrobia</taxon>
        <taxon>Methanosarcinales</taxon>
        <taxon>Methanosarcinaceae</taxon>
        <taxon>Methanosarcina</taxon>
    </lineage>
</organism>
<dbReference type="GO" id="GO:0004462">
    <property type="term" value="F:lactoylglutathione lyase activity"/>
    <property type="evidence" value="ECO:0007669"/>
    <property type="project" value="UniProtKB-EC"/>
</dbReference>
<dbReference type="PROSITE" id="PS51819">
    <property type="entry name" value="VOC"/>
    <property type="match status" value="1"/>
</dbReference>
<dbReference type="Gene3D" id="3.10.180.10">
    <property type="entry name" value="2,3-Dihydroxybiphenyl 1,2-Dioxygenase, domain 1"/>
    <property type="match status" value="1"/>
</dbReference>
<accession>A0A0E3NE91</accession>
<dbReference type="AlphaFoldDB" id="A0A0E3NE91"/>
<dbReference type="InterPro" id="IPR037523">
    <property type="entry name" value="VOC_core"/>
</dbReference>
<dbReference type="PATRIC" id="fig|1434121.4.peg.540"/>
<keyword evidence="2" id="KW-0456">Lyase</keyword>
<dbReference type="InterPro" id="IPR029068">
    <property type="entry name" value="Glyas_Bleomycin-R_OHBP_Dase"/>
</dbReference>
<dbReference type="PANTHER" id="PTHR46036">
    <property type="entry name" value="LACTOYLGLUTATHIONE LYASE"/>
    <property type="match status" value="1"/>
</dbReference>
<evidence type="ECO:0000313" key="3">
    <source>
        <dbReference type="Proteomes" id="UP000056925"/>
    </source>
</evidence>
<evidence type="ECO:0000259" key="1">
    <source>
        <dbReference type="PROSITE" id="PS51819"/>
    </source>
</evidence>
<dbReference type="GO" id="GO:0019243">
    <property type="term" value="P:methylglyoxal catabolic process to D-lactate via S-lactoyl-glutathione"/>
    <property type="evidence" value="ECO:0007669"/>
    <property type="project" value="TreeGrafter"/>
</dbReference>
<sequence length="116" mass="12743">MKVKYATIIVEDMDESIKFYTEVMGLKIDSQHNPQPGVTITLLKGEGDAMIELIKDTEHDTGLFSVGMDVEDISTTVKELKSKGAKITMEPTPITVGTLAFLEDPNGVKIALIQHH</sequence>
<dbReference type="InterPro" id="IPR004360">
    <property type="entry name" value="Glyas_Fos-R_dOase_dom"/>
</dbReference>
<dbReference type="EMBL" id="CP009502">
    <property type="protein sequence ID" value="AKB14757.1"/>
    <property type="molecule type" value="Genomic_DNA"/>
</dbReference>
<dbReference type="KEGG" id="mthe:MSTHC_0439"/>
<dbReference type="PANTHER" id="PTHR46036:SF5">
    <property type="entry name" value="LACTOYLGLUTATHIONE LYASE"/>
    <property type="match status" value="1"/>
</dbReference>
<dbReference type="GO" id="GO:0005737">
    <property type="term" value="C:cytoplasm"/>
    <property type="evidence" value="ECO:0007669"/>
    <property type="project" value="TreeGrafter"/>
</dbReference>
<dbReference type="Proteomes" id="UP000056925">
    <property type="component" value="Chromosome"/>
</dbReference>
<reference evidence="2 3" key="1">
    <citation type="submission" date="2014-07" db="EMBL/GenBank/DDBJ databases">
        <title>Methanogenic archaea and the global carbon cycle.</title>
        <authorList>
            <person name="Henriksen J.R."/>
            <person name="Luke J."/>
            <person name="Reinhart S."/>
            <person name="Benedict M.N."/>
            <person name="Youngblut N.D."/>
            <person name="Metcalf M.E."/>
            <person name="Whitaker R.J."/>
            <person name="Metcalf W.W."/>
        </authorList>
    </citation>
    <scope>NUCLEOTIDE SEQUENCE [LARGE SCALE GENOMIC DNA]</scope>
    <source>
        <strain evidence="2 3">CHTI-55</strain>
    </source>
</reference>
<proteinExistence type="predicted"/>
<dbReference type="RefSeq" id="WP_048166282.1">
    <property type="nucleotide sequence ID" value="NZ_CP009502.1"/>
</dbReference>
<feature type="domain" description="VOC" evidence="1">
    <location>
        <begin position="2"/>
        <end position="115"/>
    </location>
</feature>
<protein>
    <submittedName>
        <fullName evidence="2">Lactoylglutathione lyase</fullName>
        <ecNumber evidence="2">4.4.1.5</ecNumber>
    </submittedName>
</protein>
<evidence type="ECO:0000313" key="2">
    <source>
        <dbReference type="EMBL" id="AKB14757.1"/>
    </source>
</evidence>
<gene>
    <name evidence="2" type="ORF">MSTHC_0439</name>
</gene>
<dbReference type="GeneID" id="41601706"/>
<dbReference type="EC" id="4.4.1.5" evidence="2"/>
<dbReference type="SUPFAM" id="SSF54593">
    <property type="entry name" value="Glyoxalase/Bleomycin resistance protein/Dihydroxybiphenyl dioxygenase"/>
    <property type="match status" value="1"/>
</dbReference>
<dbReference type="HOGENOM" id="CLU_046006_8_5_2"/>